<name>A0A8S9XDE8_APOLU</name>
<feature type="region of interest" description="Disordered" evidence="1">
    <location>
        <begin position="1"/>
        <end position="22"/>
    </location>
</feature>
<reference evidence="2" key="1">
    <citation type="journal article" date="2021" name="Mol. Ecol. Resour.">
        <title>Apolygus lucorum genome provides insights into omnivorousness and mesophyll feeding.</title>
        <authorList>
            <person name="Liu Y."/>
            <person name="Liu H."/>
            <person name="Wang H."/>
            <person name="Huang T."/>
            <person name="Liu B."/>
            <person name="Yang B."/>
            <person name="Yin L."/>
            <person name="Li B."/>
            <person name="Zhang Y."/>
            <person name="Zhang S."/>
            <person name="Jiang F."/>
            <person name="Zhang X."/>
            <person name="Ren Y."/>
            <person name="Wang B."/>
            <person name="Wang S."/>
            <person name="Lu Y."/>
            <person name="Wu K."/>
            <person name="Fan W."/>
            <person name="Wang G."/>
        </authorList>
    </citation>
    <scope>NUCLEOTIDE SEQUENCE</scope>
    <source>
        <strain evidence="2">12Hb</strain>
    </source>
</reference>
<evidence type="ECO:0000256" key="1">
    <source>
        <dbReference type="SAM" id="MobiDB-lite"/>
    </source>
</evidence>
<sequence>MKSITEMLRNNNEGVRETQGIQAQASGVPIDLKRFPMFMRERTRPQHKYTILRVPISLENALVITEEIIVRPEEPGEEANETVNKALAQ</sequence>
<organism evidence="2 3">
    <name type="scientific">Apolygus lucorum</name>
    <name type="common">Small green plant bug</name>
    <name type="synonym">Lygocoris lucorum</name>
    <dbReference type="NCBI Taxonomy" id="248454"/>
    <lineage>
        <taxon>Eukaryota</taxon>
        <taxon>Metazoa</taxon>
        <taxon>Ecdysozoa</taxon>
        <taxon>Arthropoda</taxon>
        <taxon>Hexapoda</taxon>
        <taxon>Insecta</taxon>
        <taxon>Pterygota</taxon>
        <taxon>Neoptera</taxon>
        <taxon>Paraneoptera</taxon>
        <taxon>Hemiptera</taxon>
        <taxon>Heteroptera</taxon>
        <taxon>Panheteroptera</taxon>
        <taxon>Cimicomorpha</taxon>
        <taxon>Miridae</taxon>
        <taxon>Mirini</taxon>
        <taxon>Apolygus</taxon>
    </lineage>
</organism>
<evidence type="ECO:0000313" key="2">
    <source>
        <dbReference type="EMBL" id="KAF6206096.1"/>
    </source>
</evidence>
<dbReference type="AlphaFoldDB" id="A0A8S9XDE8"/>
<keyword evidence="3" id="KW-1185">Reference proteome</keyword>
<protein>
    <submittedName>
        <fullName evidence="2">Uncharacterized protein</fullName>
    </submittedName>
</protein>
<proteinExistence type="predicted"/>
<evidence type="ECO:0000313" key="3">
    <source>
        <dbReference type="Proteomes" id="UP000466442"/>
    </source>
</evidence>
<dbReference type="Proteomes" id="UP000466442">
    <property type="component" value="Unassembled WGS sequence"/>
</dbReference>
<feature type="compositionally biased region" description="Polar residues" evidence="1">
    <location>
        <begin position="8"/>
        <end position="22"/>
    </location>
</feature>
<accession>A0A8S9XDE8</accession>
<dbReference type="EMBL" id="WIXP02000008">
    <property type="protein sequence ID" value="KAF6206096.1"/>
    <property type="molecule type" value="Genomic_DNA"/>
</dbReference>
<comment type="caution">
    <text evidence="2">The sequence shown here is derived from an EMBL/GenBank/DDBJ whole genome shotgun (WGS) entry which is preliminary data.</text>
</comment>
<gene>
    <name evidence="2" type="ORF">GE061_017321</name>
</gene>